<dbReference type="AlphaFoldDB" id="A0A370KE48"/>
<dbReference type="SMART" id="SM00558">
    <property type="entry name" value="JmjC"/>
    <property type="match status" value="1"/>
</dbReference>
<dbReference type="Pfam" id="PF13621">
    <property type="entry name" value="Cupin_8"/>
    <property type="match status" value="1"/>
</dbReference>
<comment type="caution">
    <text evidence="2">The sequence shown here is derived from an EMBL/GenBank/DDBJ whole genome shotgun (WGS) entry which is preliminary data.</text>
</comment>
<dbReference type="PANTHER" id="PTHR12461:SF105">
    <property type="entry name" value="HYPOXIA-INDUCIBLE FACTOR 1-ALPHA INHIBITOR"/>
    <property type="match status" value="1"/>
</dbReference>
<dbReference type="PROSITE" id="PS51184">
    <property type="entry name" value="JMJC"/>
    <property type="match status" value="1"/>
</dbReference>
<evidence type="ECO:0000259" key="1">
    <source>
        <dbReference type="PROSITE" id="PS51184"/>
    </source>
</evidence>
<evidence type="ECO:0000313" key="3">
    <source>
        <dbReference type="Proteomes" id="UP000254939"/>
    </source>
</evidence>
<dbReference type="InterPro" id="IPR003347">
    <property type="entry name" value="JmjC_dom"/>
</dbReference>
<accession>A0A370KE48</accession>
<dbReference type="RefSeq" id="WP_114715911.1">
    <property type="nucleotide sequence ID" value="NZ_KZ857270.1"/>
</dbReference>
<feature type="domain" description="JmjC" evidence="1">
    <location>
        <begin position="116"/>
        <end position="283"/>
    </location>
</feature>
<sequence>MTELKFGTSTQAPHDCALSSLDDSGWSSIPTVTELSDGEFATNYRDAMRPVLLRSGCAAWSACRRWSPKYFNEIAGELTIPVKTLDHGEIQLSSWKLSEYTRFLTEQLTSGDGAPLNPRAVPYCHDIPLLGLVESLAEDCQPFPEDYLTSWYRPHWWLYSQFFMGPAGTVTPLHFDTLLSHNLFFQIYGEKQFTILPPRQAECCGRRGWRWFDVDPEQPDYLRFPKYEQATPFVITVSAGDMLYMPPGTLHHVRSLSTSISFNIDFHTKQSVLDALGQSNKGMPTEVVYYNAITALGVTAQIPERITFPLYRPYLSYVS</sequence>
<dbReference type="EMBL" id="NAAC01000049">
    <property type="protein sequence ID" value="RDJ01926.1"/>
    <property type="molecule type" value="Genomic_DNA"/>
</dbReference>
<dbReference type="Gene3D" id="2.60.120.650">
    <property type="entry name" value="Cupin"/>
    <property type="match status" value="1"/>
</dbReference>
<reference evidence="2 3" key="1">
    <citation type="submission" date="2017-03" db="EMBL/GenBank/DDBJ databases">
        <title>Genome analysis of Rhizobial strains effectives or ineffectives for nitrogen fixation isolated from bean seeds.</title>
        <authorList>
            <person name="Peralta H."/>
            <person name="Aguilar-Vera A."/>
            <person name="Mora Y."/>
            <person name="Vargas-Lagunas C."/>
            <person name="Girard L."/>
            <person name="Mora J."/>
        </authorList>
    </citation>
    <scope>NUCLEOTIDE SEQUENCE [LARGE SCALE GENOMIC DNA]</scope>
    <source>
        <strain evidence="2 3">CCGM3</strain>
    </source>
</reference>
<evidence type="ECO:0000313" key="2">
    <source>
        <dbReference type="EMBL" id="RDJ01926.1"/>
    </source>
</evidence>
<dbReference type="Proteomes" id="UP000254939">
    <property type="component" value="Unassembled WGS sequence"/>
</dbReference>
<dbReference type="PANTHER" id="PTHR12461">
    <property type="entry name" value="HYPOXIA-INDUCIBLE FACTOR 1 ALPHA INHIBITOR-RELATED"/>
    <property type="match status" value="1"/>
</dbReference>
<gene>
    <name evidence="2" type="ORF">B5K06_32590</name>
</gene>
<protein>
    <recommendedName>
        <fullName evidence="1">JmjC domain-containing protein</fullName>
    </recommendedName>
</protein>
<proteinExistence type="predicted"/>
<dbReference type="InterPro" id="IPR041667">
    <property type="entry name" value="Cupin_8"/>
</dbReference>
<organism evidence="2 3">
    <name type="scientific">Rhizobium grahamii</name>
    <dbReference type="NCBI Taxonomy" id="1120045"/>
    <lineage>
        <taxon>Bacteria</taxon>
        <taxon>Pseudomonadati</taxon>
        <taxon>Pseudomonadota</taxon>
        <taxon>Alphaproteobacteria</taxon>
        <taxon>Hyphomicrobiales</taxon>
        <taxon>Rhizobiaceae</taxon>
        <taxon>Rhizobium/Agrobacterium group</taxon>
        <taxon>Rhizobium</taxon>
    </lineage>
</organism>
<dbReference type="SUPFAM" id="SSF51197">
    <property type="entry name" value="Clavaminate synthase-like"/>
    <property type="match status" value="1"/>
</dbReference>
<name>A0A370KE48_9HYPH</name>
<dbReference type="OrthoDB" id="479699at2"/>